<evidence type="ECO:0000256" key="2">
    <source>
        <dbReference type="SAM" id="SignalP"/>
    </source>
</evidence>
<keyword evidence="1" id="KW-1133">Transmembrane helix</keyword>
<dbReference type="EMBL" id="CAMXCT010000559">
    <property type="protein sequence ID" value="CAI3980490.1"/>
    <property type="molecule type" value="Genomic_DNA"/>
</dbReference>
<proteinExistence type="predicted"/>
<keyword evidence="1" id="KW-0472">Membrane</keyword>
<keyword evidence="6" id="KW-1185">Reference proteome</keyword>
<feature type="transmembrane region" description="Helical" evidence="1">
    <location>
        <begin position="260"/>
        <end position="281"/>
    </location>
</feature>
<evidence type="ECO:0000313" key="3">
    <source>
        <dbReference type="EMBL" id="CAI3980490.1"/>
    </source>
</evidence>
<evidence type="ECO:0000313" key="5">
    <source>
        <dbReference type="EMBL" id="CAL4767802.1"/>
    </source>
</evidence>
<feature type="transmembrane region" description="Helical" evidence="1">
    <location>
        <begin position="114"/>
        <end position="134"/>
    </location>
</feature>
<feature type="transmembrane region" description="Helical" evidence="1">
    <location>
        <begin position="293"/>
        <end position="313"/>
    </location>
</feature>
<feature type="transmembrane region" description="Helical" evidence="1">
    <location>
        <begin position="75"/>
        <end position="93"/>
    </location>
</feature>
<evidence type="ECO:0000313" key="6">
    <source>
        <dbReference type="Proteomes" id="UP001152797"/>
    </source>
</evidence>
<feature type="transmembrane region" description="Helical" evidence="1">
    <location>
        <begin position="211"/>
        <end position="239"/>
    </location>
</feature>
<sequence length="377" mass="43713">MEVPSFADCFWKSLCLIIASALAHAAIFVCDQGRKQIVELEHVRTGSMSVEDLLRQLPESISKTVHQTTTPHGTIFQSLMLIAALLMLVSEFPKFDFVQPNYDLLLIAYEISRYLFPVVGIVMLVFIPMSHDYIVMIDRFKRPGYKLTQEDRAVFYANKLQEDLHQAAGVLVFAVTPALEGYAVGRAFVEFFGNGMGEDFVKWKDQDSASLMWLILLVARTVMLLGVHTCLWNMVYEWYCEPTARFARNPYYIYDAEKALIRFLLNYVLLVGLSMWFFNTIHFKILTTVSQRALLSTAFCVAVLTLCYTLRVLEYLMFKERYLNEGTMERVFMKIVTKTEKRMDRYSEELEELFDKWSKCAYVEWENETDTSEGECC</sequence>
<dbReference type="EMBL" id="CAMXCT020000559">
    <property type="protein sequence ID" value="CAL1133865.1"/>
    <property type="molecule type" value="Genomic_DNA"/>
</dbReference>
<dbReference type="EMBL" id="CAMXCT030000559">
    <property type="protein sequence ID" value="CAL4767802.1"/>
    <property type="molecule type" value="Genomic_DNA"/>
</dbReference>
<evidence type="ECO:0000313" key="4">
    <source>
        <dbReference type="EMBL" id="CAL1133865.1"/>
    </source>
</evidence>
<keyword evidence="1" id="KW-0812">Transmembrane</keyword>
<keyword evidence="2" id="KW-0732">Signal</keyword>
<name>A0A9P1BVV1_9DINO</name>
<comment type="caution">
    <text evidence="3">The sequence shown here is derived from an EMBL/GenBank/DDBJ whole genome shotgun (WGS) entry which is preliminary data.</text>
</comment>
<protein>
    <submittedName>
        <fullName evidence="5">Internalin-A</fullName>
    </submittedName>
</protein>
<organism evidence="3">
    <name type="scientific">Cladocopium goreaui</name>
    <dbReference type="NCBI Taxonomy" id="2562237"/>
    <lineage>
        <taxon>Eukaryota</taxon>
        <taxon>Sar</taxon>
        <taxon>Alveolata</taxon>
        <taxon>Dinophyceae</taxon>
        <taxon>Suessiales</taxon>
        <taxon>Symbiodiniaceae</taxon>
        <taxon>Cladocopium</taxon>
    </lineage>
</organism>
<reference evidence="4" key="2">
    <citation type="submission" date="2024-04" db="EMBL/GenBank/DDBJ databases">
        <authorList>
            <person name="Chen Y."/>
            <person name="Shah S."/>
            <person name="Dougan E. K."/>
            <person name="Thang M."/>
            <person name="Chan C."/>
        </authorList>
    </citation>
    <scope>NUCLEOTIDE SEQUENCE [LARGE SCALE GENOMIC DNA]</scope>
</reference>
<evidence type="ECO:0000256" key="1">
    <source>
        <dbReference type="SAM" id="Phobius"/>
    </source>
</evidence>
<dbReference type="OrthoDB" id="415928at2759"/>
<dbReference type="Proteomes" id="UP001152797">
    <property type="component" value="Unassembled WGS sequence"/>
</dbReference>
<gene>
    <name evidence="3" type="ORF">C1SCF055_LOCUS8358</name>
</gene>
<accession>A0A9P1BVV1</accession>
<feature type="chain" id="PRO_5043269879" evidence="2">
    <location>
        <begin position="26"/>
        <end position="377"/>
    </location>
</feature>
<reference evidence="3" key="1">
    <citation type="submission" date="2022-10" db="EMBL/GenBank/DDBJ databases">
        <authorList>
            <person name="Chen Y."/>
            <person name="Dougan E. K."/>
            <person name="Chan C."/>
            <person name="Rhodes N."/>
            <person name="Thang M."/>
        </authorList>
    </citation>
    <scope>NUCLEOTIDE SEQUENCE</scope>
</reference>
<feature type="signal peptide" evidence="2">
    <location>
        <begin position="1"/>
        <end position="25"/>
    </location>
</feature>
<dbReference type="AlphaFoldDB" id="A0A9P1BVV1"/>